<keyword evidence="2" id="KW-1185">Reference proteome</keyword>
<dbReference type="Proteomes" id="UP001234202">
    <property type="component" value="Unassembled WGS sequence"/>
</dbReference>
<proteinExistence type="predicted"/>
<name>A0ACC2X3R0_9TREE</name>
<comment type="caution">
    <text evidence="1">The sequence shown here is derived from an EMBL/GenBank/DDBJ whole genome shotgun (WGS) entry which is preliminary data.</text>
</comment>
<dbReference type="EMBL" id="JASBWV010000032">
    <property type="protein sequence ID" value="KAJ9117377.1"/>
    <property type="molecule type" value="Genomic_DNA"/>
</dbReference>
<organism evidence="1 2">
    <name type="scientific">Naganishia onofrii</name>
    <dbReference type="NCBI Taxonomy" id="1851511"/>
    <lineage>
        <taxon>Eukaryota</taxon>
        <taxon>Fungi</taxon>
        <taxon>Dikarya</taxon>
        <taxon>Basidiomycota</taxon>
        <taxon>Agaricomycotina</taxon>
        <taxon>Tremellomycetes</taxon>
        <taxon>Filobasidiales</taxon>
        <taxon>Filobasidiaceae</taxon>
        <taxon>Naganishia</taxon>
    </lineage>
</organism>
<gene>
    <name evidence="1" type="ORF">QFC24_006471</name>
</gene>
<reference evidence="1" key="1">
    <citation type="submission" date="2023-04" db="EMBL/GenBank/DDBJ databases">
        <title>Draft Genome sequencing of Naganishia species isolated from polar environments using Oxford Nanopore Technology.</title>
        <authorList>
            <person name="Leo P."/>
            <person name="Venkateswaran K."/>
        </authorList>
    </citation>
    <scope>NUCLEOTIDE SEQUENCE</scope>
    <source>
        <strain evidence="1">DBVPG 5303</strain>
    </source>
</reference>
<accession>A0ACC2X3R0</accession>
<evidence type="ECO:0000313" key="2">
    <source>
        <dbReference type="Proteomes" id="UP001234202"/>
    </source>
</evidence>
<evidence type="ECO:0000313" key="1">
    <source>
        <dbReference type="EMBL" id="KAJ9117377.1"/>
    </source>
</evidence>
<protein>
    <submittedName>
        <fullName evidence="1">Uncharacterized protein</fullName>
    </submittedName>
</protein>
<sequence>MAEQELDLHQLESETERSDRTTAAWSARYERLSTQHQKLMGEMAEAAARDSLAFQELERQNAELRAEILELKRRQVERNERIAEVVPSSPFTMLLLPPELMNVVALHLKSTFQWRSLANLNQTCRAIREPTSSVLYETLVWEDPLKTPWTQSKRNPSWQYTKYLFLHKSSFEALQRYETSKQDLVLPIDAFPRLFPRLVFIILVEDPFCYSDDEWQHDVAVDYDLHLYGQITPMELIVTTCTRTSNAIPRWREGWQSDGDRWRRGEEPSEPKTFVINYVHRAQSITLHKHARLLTTHKYPLEFLQHKQSKINPFEWSHEAWDQHGFDISLKLDIRHLNIDDERWIETMQGCIWLLHTNSEMAELTVEFRPGAEVNCRSEIVLPLVQTYVTQKPTEFFIMIINDLTVSEFVALANSIAHYLTSIPELTQQAGTAPSEDSFLELRAGKVDSRERMHRHRAEFYLEVHEDEEPPRAYLCVSVHAVTRHEETAEAAERVETVKFQTRRELM</sequence>